<dbReference type="Gene3D" id="3.40.50.200">
    <property type="entry name" value="Peptidase S8/S53 domain"/>
    <property type="match status" value="1"/>
</dbReference>
<dbReference type="InterPro" id="IPR015500">
    <property type="entry name" value="Peptidase_S8_subtilisin-rel"/>
</dbReference>
<dbReference type="GO" id="GO:0006508">
    <property type="term" value="P:proteolysis"/>
    <property type="evidence" value="ECO:0007669"/>
    <property type="project" value="UniProtKB-KW"/>
</dbReference>
<dbReference type="InterPro" id="IPR000209">
    <property type="entry name" value="Peptidase_S8/S53_dom"/>
</dbReference>
<dbReference type="AlphaFoldDB" id="A0A9P4MCB5"/>
<dbReference type="PRINTS" id="PR00723">
    <property type="entry name" value="SUBTILISIN"/>
</dbReference>
<dbReference type="PROSITE" id="PS51892">
    <property type="entry name" value="SUBTILASE"/>
    <property type="match status" value="1"/>
</dbReference>
<dbReference type="InterPro" id="IPR022398">
    <property type="entry name" value="Peptidase_S8_His-AS"/>
</dbReference>
<evidence type="ECO:0000256" key="3">
    <source>
        <dbReference type="ARBA" id="ARBA00022729"/>
    </source>
</evidence>
<evidence type="ECO:0000256" key="1">
    <source>
        <dbReference type="ARBA" id="ARBA00011073"/>
    </source>
</evidence>
<proteinExistence type="inferred from homology"/>
<dbReference type="EMBL" id="ML996095">
    <property type="protein sequence ID" value="KAF2147672.1"/>
    <property type="molecule type" value="Genomic_DNA"/>
</dbReference>
<dbReference type="Pfam" id="PF05922">
    <property type="entry name" value="Inhibitor_I9"/>
    <property type="match status" value="1"/>
</dbReference>
<feature type="active site" description="Charge relay system" evidence="6">
    <location>
        <position position="292"/>
    </location>
</feature>
<keyword evidence="10" id="KW-1185">Reference proteome</keyword>
<dbReference type="CDD" id="cd04077">
    <property type="entry name" value="Peptidases_S8_PCSK9_ProteinaseK_like"/>
    <property type="match status" value="1"/>
</dbReference>
<feature type="active site" description="Charge relay system" evidence="6">
    <location>
        <position position="135"/>
    </location>
</feature>
<dbReference type="InterPro" id="IPR034193">
    <property type="entry name" value="PCSK9_ProteinaseK-like"/>
</dbReference>
<dbReference type="PANTHER" id="PTHR43806">
    <property type="entry name" value="PEPTIDASE S8"/>
    <property type="match status" value="1"/>
</dbReference>
<dbReference type="InterPro" id="IPR036852">
    <property type="entry name" value="Peptidase_S8/S53_dom_sf"/>
</dbReference>
<protein>
    <submittedName>
        <fullName evidence="9">Subtilisin-like protein</fullName>
    </submittedName>
</protein>
<organism evidence="9 10">
    <name type="scientific">Myriangium duriaei CBS 260.36</name>
    <dbReference type="NCBI Taxonomy" id="1168546"/>
    <lineage>
        <taxon>Eukaryota</taxon>
        <taxon>Fungi</taxon>
        <taxon>Dikarya</taxon>
        <taxon>Ascomycota</taxon>
        <taxon>Pezizomycotina</taxon>
        <taxon>Dothideomycetes</taxon>
        <taxon>Dothideomycetidae</taxon>
        <taxon>Myriangiales</taxon>
        <taxon>Myriangiaceae</taxon>
        <taxon>Myriangium</taxon>
    </lineage>
</organism>
<evidence type="ECO:0000259" key="8">
    <source>
        <dbReference type="Pfam" id="PF05922"/>
    </source>
</evidence>
<comment type="similarity">
    <text evidence="1 6">Belongs to the peptidase S8 family.</text>
</comment>
<evidence type="ECO:0000313" key="9">
    <source>
        <dbReference type="EMBL" id="KAF2147672.1"/>
    </source>
</evidence>
<dbReference type="GO" id="GO:0004252">
    <property type="term" value="F:serine-type endopeptidase activity"/>
    <property type="evidence" value="ECO:0007669"/>
    <property type="project" value="UniProtKB-UniRule"/>
</dbReference>
<name>A0A9P4MCB5_9PEZI</name>
<dbReference type="InterPro" id="IPR050131">
    <property type="entry name" value="Peptidase_S8_subtilisin-like"/>
</dbReference>
<dbReference type="Pfam" id="PF00082">
    <property type="entry name" value="Peptidase_S8"/>
    <property type="match status" value="1"/>
</dbReference>
<feature type="active site" description="Charge relay system" evidence="6">
    <location>
        <position position="102"/>
    </location>
</feature>
<feature type="domain" description="Inhibitor I9" evidence="8">
    <location>
        <begin position="11"/>
        <end position="59"/>
    </location>
</feature>
<dbReference type="SUPFAM" id="SSF52743">
    <property type="entry name" value="Subtilisin-like"/>
    <property type="match status" value="1"/>
</dbReference>
<keyword evidence="3" id="KW-0732">Signal</keyword>
<dbReference type="GO" id="GO:0005576">
    <property type="term" value="C:extracellular region"/>
    <property type="evidence" value="ECO:0007669"/>
    <property type="project" value="UniProtKB-ARBA"/>
</dbReference>
<evidence type="ECO:0000313" key="10">
    <source>
        <dbReference type="Proteomes" id="UP000799439"/>
    </source>
</evidence>
<dbReference type="PROSITE" id="PS00137">
    <property type="entry name" value="SUBTILASE_HIS"/>
    <property type="match status" value="1"/>
</dbReference>
<dbReference type="OrthoDB" id="206201at2759"/>
<reference evidence="9" key="1">
    <citation type="journal article" date="2020" name="Stud. Mycol.">
        <title>101 Dothideomycetes genomes: a test case for predicting lifestyles and emergence of pathogens.</title>
        <authorList>
            <person name="Haridas S."/>
            <person name="Albert R."/>
            <person name="Binder M."/>
            <person name="Bloem J."/>
            <person name="Labutti K."/>
            <person name="Salamov A."/>
            <person name="Andreopoulos B."/>
            <person name="Baker S."/>
            <person name="Barry K."/>
            <person name="Bills G."/>
            <person name="Bluhm B."/>
            <person name="Cannon C."/>
            <person name="Castanera R."/>
            <person name="Culley D."/>
            <person name="Daum C."/>
            <person name="Ezra D."/>
            <person name="Gonzalez J."/>
            <person name="Henrissat B."/>
            <person name="Kuo A."/>
            <person name="Liang C."/>
            <person name="Lipzen A."/>
            <person name="Lutzoni F."/>
            <person name="Magnuson J."/>
            <person name="Mondo S."/>
            <person name="Nolan M."/>
            <person name="Ohm R."/>
            <person name="Pangilinan J."/>
            <person name="Park H.-J."/>
            <person name="Ramirez L."/>
            <person name="Alfaro M."/>
            <person name="Sun H."/>
            <person name="Tritt A."/>
            <person name="Yoshinaga Y."/>
            <person name="Zwiers L.-H."/>
            <person name="Turgeon B."/>
            <person name="Goodwin S."/>
            <person name="Spatafora J."/>
            <person name="Crous P."/>
            <person name="Grigoriev I."/>
        </authorList>
    </citation>
    <scope>NUCLEOTIDE SEQUENCE</scope>
    <source>
        <strain evidence="9">CBS 260.36</strain>
    </source>
</reference>
<feature type="domain" description="Peptidase S8/S53" evidence="7">
    <location>
        <begin position="100"/>
        <end position="335"/>
    </location>
</feature>
<evidence type="ECO:0000256" key="4">
    <source>
        <dbReference type="ARBA" id="ARBA00022801"/>
    </source>
</evidence>
<sequence>MSFVESFRTRKDKIFRGVLYKYSFPGFQAYAGHFDGRLIASIKARSDVQSVEKDKLWTTSALVEQKSPNWGLGLISHRDRYHGSTYVYDDSGGGGTWGYVVDSGINITNHLEFGGRARHGYNALKLVPPQDRNGHGTHIAGIMGSKTYGVAKKCKLVAIKVADISPSTSAAIVMDGYQWAVRDIVRNRRQAKAVINVSMNGPYSAAFNNAVDAAFKVGISSITSAGNNWRRVDHYSPGSAKGSITVAATDQRRFRLFTSNYGPAVSIFAPGLNILSTWIGGDNATARISGTSMAAAHVSGLVLYFKKLQTLPDALTTRQFLLQTATRNMVSFAAGSPNYFTYNGNGK</sequence>
<evidence type="ECO:0000256" key="5">
    <source>
        <dbReference type="ARBA" id="ARBA00022825"/>
    </source>
</evidence>
<keyword evidence="2 6" id="KW-0645">Protease</keyword>
<evidence type="ECO:0000259" key="7">
    <source>
        <dbReference type="Pfam" id="PF00082"/>
    </source>
</evidence>
<keyword evidence="4 6" id="KW-0378">Hydrolase</keyword>
<keyword evidence="5 6" id="KW-0720">Serine protease</keyword>
<accession>A0A9P4MCB5</accession>
<evidence type="ECO:0000256" key="2">
    <source>
        <dbReference type="ARBA" id="ARBA00022670"/>
    </source>
</evidence>
<dbReference type="InterPro" id="IPR010259">
    <property type="entry name" value="S8pro/Inhibitor_I9"/>
</dbReference>
<dbReference type="PANTHER" id="PTHR43806:SF58">
    <property type="entry name" value="ALKALINE PROTEASE 1-RELATED"/>
    <property type="match status" value="1"/>
</dbReference>
<comment type="caution">
    <text evidence="9">The sequence shown here is derived from an EMBL/GenBank/DDBJ whole genome shotgun (WGS) entry which is preliminary data.</text>
</comment>
<evidence type="ECO:0000256" key="6">
    <source>
        <dbReference type="PROSITE-ProRule" id="PRU01240"/>
    </source>
</evidence>
<dbReference type="Proteomes" id="UP000799439">
    <property type="component" value="Unassembled WGS sequence"/>
</dbReference>
<gene>
    <name evidence="9" type="ORF">K461DRAFT_233842</name>
</gene>